<dbReference type="KEGG" id="npy:NPRO_04700"/>
<evidence type="ECO:0000313" key="3">
    <source>
        <dbReference type="Proteomes" id="UP000662873"/>
    </source>
</evidence>
<protein>
    <recommendedName>
        <fullName evidence="4">GAF domain-containing protein</fullName>
    </recommendedName>
</protein>
<feature type="transmembrane region" description="Helical" evidence="1">
    <location>
        <begin position="67"/>
        <end position="93"/>
    </location>
</feature>
<dbReference type="Proteomes" id="UP000662873">
    <property type="component" value="Chromosome"/>
</dbReference>
<feature type="transmembrane region" description="Helical" evidence="1">
    <location>
        <begin position="100"/>
        <end position="118"/>
    </location>
</feature>
<feature type="transmembrane region" description="Helical" evidence="1">
    <location>
        <begin position="6"/>
        <end position="23"/>
    </location>
</feature>
<name>A0A809REN0_9BACT</name>
<evidence type="ECO:0008006" key="4">
    <source>
        <dbReference type="Google" id="ProtNLM"/>
    </source>
</evidence>
<dbReference type="AlphaFoldDB" id="A0A809REN0"/>
<evidence type="ECO:0000256" key="1">
    <source>
        <dbReference type="SAM" id="Phobius"/>
    </source>
</evidence>
<keyword evidence="1" id="KW-1133">Transmembrane helix</keyword>
<reference evidence="2" key="1">
    <citation type="journal article" name="DNA Res.">
        <title>The physiological potential of anammox bacteria as revealed by their core genome structure.</title>
        <authorList>
            <person name="Okubo T."/>
            <person name="Toyoda A."/>
            <person name="Fukuhara K."/>
            <person name="Uchiyama I."/>
            <person name="Harigaya Y."/>
            <person name="Kuroiwa M."/>
            <person name="Suzuki T."/>
            <person name="Murakami Y."/>
            <person name="Suwa Y."/>
            <person name="Takami H."/>
        </authorList>
    </citation>
    <scope>NUCLEOTIDE SEQUENCE</scope>
    <source>
        <strain evidence="2">317325-2</strain>
    </source>
</reference>
<evidence type="ECO:0000313" key="2">
    <source>
        <dbReference type="EMBL" id="BBO22875.1"/>
    </source>
</evidence>
<gene>
    <name evidence="2" type="ORF">NPRO_04700</name>
</gene>
<dbReference type="EMBL" id="AP021858">
    <property type="protein sequence ID" value="BBO22875.1"/>
    <property type="molecule type" value="Genomic_DNA"/>
</dbReference>
<keyword evidence="1" id="KW-0472">Membrane</keyword>
<accession>A0A809REN0</accession>
<organism evidence="2 3">
    <name type="scientific">Candidatus Nitrosymbiomonas proteolyticus</name>
    <dbReference type="NCBI Taxonomy" id="2608984"/>
    <lineage>
        <taxon>Bacteria</taxon>
        <taxon>Bacillati</taxon>
        <taxon>Armatimonadota</taxon>
        <taxon>Armatimonadota incertae sedis</taxon>
        <taxon>Candidatus Nitrosymbiomonas</taxon>
    </lineage>
</organism>
<keyword evidence="1" id="KW-0812">Transmembrane</keyword>
<sequence>MKELIVRWFGSGLLLLGVGVLGLPEFTSLMLPAAGYCLFAFGVFRLPNERRANPGVAGFVAFGDALTISWILATLGGSGTLGFLCAAPCAFAVSRYGTQPLSLAPLAASSLFVSAYLLGGPFDAALLGQAVGVLVLCFMLESKRIVATTHRALDPEELRPLEGEEPTAYLELRESLRRMREMYRDLQYRARRDGFATQVAELRHGPEANFLRRVVNKLADLSQAESLSLYTLGPAGSSLVFRAGKGATPNARADTLPLNPDHAPAQVTHFAAKALDALASDERKGTFRNVVLRHRGKLVGLLCASDPDPVGLEQTADALEQIAPYVAQAIAEEAEHRAWRFSAERAEFLYDLGSLLRDIDSLESGVALVTAELAQTLSGADVRIEALRLPPLPEGEPSRQEGHWWIGDEASAFARDWLGEDPGIRSLAVVPVEGASPLAIVAFSRVADGLDESQVEVMRWGALELSRAIRALNSRRRVRGWLPDDEFRQTVRQAGQGCLIVFSPLPTASPSDSRPLRQERRSWRLFRRRLTLALPADAVASARSNGVIAVWSESWDSPKASNWARAVIEGSPAASSGAHEWGFKIAPSQALAALSADSGAKAALAHS</sequence>
<proteinExistence type="predicted"/>